<keyword evidence="1" id="KW-0812">Transmembrane</keyword>
<protein>
    <submittedName>
        <fullName evidence="2">Uncharacterized protein</fullName>
    </submittedName>
</protein>
<evidence type="ECO:0000256" key="1">
    <source>
        <dbReference type="SAM" id="Phobius"/>
    </source>
</evidence>
<keyword evidence="1" id="KW-0472">Membrane</keyword>
<feature type="transmembrane region" description="Helical" evidence="1">
    <location>
        <begin position="34"/>
        <end position="51"/>
    </location>
</feature>
<evidence type="ECO:0000313" key="3">
    <source>
        <dbReference type="Proteomes" id="UP000315003"/>
    </source>
</evidence>
<proteinExistence type="predicted"/>
<evidence type="ECO:0000313" key="2">
    <source>
        <dbReference type="EMBL" id="QDT62305.1"/>
    </source>
</evidence>
<dbReference type="Proteomes" id="UP000315003">
    <property type="component" value="Chromosome"/>
</dbReference>
<sequence length="87" mass="8914">MPLPLIILSIVVVALVAGTFLIPSPSVARSVRTVLLLAAAAFCGYGFLASFELPGMMWKAAYAALGCGAIAGAALPWLRSKPANLIA</sequence>
<dbReference type="EMBL" id="CP036272">
    <property type="protein sequence ID" value="QDT62305.1"/>
    <property type="molecule type" value="Genomic_DNA"/>
</dbReference>
<organism evidence="2 3">
    <name type="scientific">Stieleria bergensis</name>
    <dbReference type="NCBI Taxonomy" id="2528025"/>
    <lineage>
        <taxon>Bacteria</taxon>
        <taxon>Pseudomonadati</taxon>
        <taxon>Planctomycetota</taxon>
        <taxon>Planctomycetia</taxon>
        <taxon>Pirellulales</taxon>
        <taxon>Pirellulaceae</taxon>
        <taxon>Stieleria</taxon>
    </lineage>
</organism>
<accession>A0A517T1P3</accession>
<name>A0A517T1P3_9BACT</name>
<feature type="transmembrane region" description="Helical" evidence="1">
    <location>
        <begin position="6"/>
        <end position="22"/>
    </location>
</feature>
<keyword evidence="1" id="KW-1133">Transmembrane helix</keyword>
<gene>
    <name evidence="2" type="ORF">SV7mr_48520</name>
</gene>
<dbReference type="RefSeq" id="WP_145276995.1">
    <property type="nucleotide sequence ID" value="NZ_CP036272.1"/>
</dbReference>
<reference evidence="2 3" key="1">
    <citation type="submission" date="2019-02" db="EMBL/GenBank/DDBJ databases">
        <title>Deep-cultivation of Planctomycetes and their phenomic and genomic characterization uncovers novel biology.</title>
        <authorList>
            <person name="Wiegand S."/>
            <person name="Jogler M."/>
            <person name="Boedeker C."/>
            <person name="Pinto D."/>
            <person name="Vollmers J."/>
            <person name="Rivas-Marin E."/>
            <person name="Kohn T."/>
            <person name="Peeters S.H."/>
            <person name="Heuer A."/>
            <person name="Rast P."/>
            <person name="Oberbeckmann S."/>
            <person name="Bunk B."/>
            <person name="Jeske O."/>
            <person name="Meyerdierks A."/>
            <person name="Storesund J.E."/>
            <person name="Kallscheuer N."/>
            <person name="Luecker S."/>
            <person name="Lage O.M."/>
            <person name="Pohl T."/>
            <person name="Merkel B.J."/>
            <person name="Hornburger P."/>
            <person name="Mueller R.-W."/>
            <person name="Bruemmer F."/>
            <person name="Labrenz M."/>
            <person name="Spormann A.M."/>
            <person name="Op den Camp H."/>
            <person name="Overmann J."/>
            <person name="Amann R."/>
            <person name="Jetten M.S.M."/>
            <person name="Mascher T."/>
            <person name="Medema M.H."/>
            <person name="Devos D.P."/>
            <person name="Kaster A.-K."/>
            <person name="Ovreas L."/>
            <person name="Rohde M."/>
            <person name="Galperin M.Y."/>
            <person name="Jogler C."/>
        </authorList>
    </citation>
    <scope>NUCLEOTIDE SEQUENCE [LARGE SCALE GENOMIC DNA]</scope>
    <source>
        <strain evidence="2 3">SV_7m_r</strain>
    </source>
</reference>
<dbReference type="AlphaFoldDB" id="A0A517T1P3"/>
<feature type="transmembrane region" description="Helical" evidence="1">
    <location>
        <begin position="57"/>
        <end position="78"/>
    </location>
</feature>
<keyword evidence="3" id="KW-1185">Reference proteome</keyword>